<evidence type="ECO:0000313" key="4">
    <source>
        <dbReference type="EMBL" id="PWF54694.1"/>
    </source>
</evidence>
<evidence type="ECO:0000256" key="1">
    <source>
        <dbReference type="ARBA" id="ARBA00022723"/>
    </source>
</evidence>
<dbReference type="AlphaFoldDB" id="A0A2U2I4G7"/>
<gene>
    <name evidence="4" type="ORF">C7C56_005430</name>
</gene>
<protein>
    <submittedName>
        <fullName evidence="4">DUF971 domain-containing protein</fullName>
    </submittedName>
</protein>
<feature type="domain" description="Gamma-butyrobetaine hydroxylase-like N-terminal" evidence="3">
    <location>
        <begin position="11"/>
        <end position="94"/>
    </location>
</feature>
<dbReference type="RefSeq" id="WP_106756463.1">
    <property type="nucleotide sequence ID" value="NZ_PXWF02000072.1"/>
</dbReference>
<proteinExistence type="predicted"/>
<keyword evidence="1" id="KW-0479">Metal-binding</keyword>
<evidence type="ECO:0000313" key="5">
    <source>
        <dbReference type="Proteomes" id="UP000241421"/>
    </source>
</evidence>
<dbReference type="InterPro" id="IPR010376">
    <property type="entry name" value="GBBH-like_N"/>
</dbReference>
<dbReference type="PANTHER" id="PTHR35303">
    <property type="entry name" value="OS02G0197800 PROTEIN"/>
    <property type="match status" value="1"/>
</dbReference>
<organism evidence="4 5">
    <name type="scientific">Massilia glaciei</name>
    <dbReference type="NCBI Taxonomy" id="1524097"/>
    <lineage>
        <taxon>Bacteria</taxon>
        <taxon>Pseudomonadati</taxon>
        <taxon>Pseudomonadota</taxon>
        <taxon>Betaproteobacteria</taxon>
        <taxon>Burkholderiales</taxon>
        <taxon>Oxalobacteraceae</taxon>
        <taxon>Telluria group</taxon>
        <taxon>Massilia</taxon>
    </lineage>
</organism>
<reference evidence="4 5" key="1">
    <citation type="submission" date="2018-04" db="EMBL/GenBank/DDBJ databases">
        <title>Massilia violaceinigra sp. nov., a novel purple-pigmented bacterium isolated from Tianshan glacier, Xinjiang, China.</title>
        <authorList>
            <person name="Wang H."/>
        </authorList>
    </citation>
    <scope>NUCLEOTIDE SEQUENCE [LARGE SCALE GENOMIC DNA]</scope>
    <source>
        <strain evidence="4 5">B448-2</strain>
    </source>
</reference>
<dbReference type="PANTHER" id="PTHR35303:SF5">
    <property type="entry name" value="OS02G0197800 PROTEIN"/>
    <property type="match status" value="1"/>
</dbReference>
<evidence type="ECO:0000256" key="2">
    <source>
        <dbReference type="ARBA" id="ARBA00023004"/>
    </source>
</evidence>
<sequence length="142" mass="15201">MSHSPNPTALTVHQKSRMLDIAFDDGAAFSLPFELLRVYSPSAEVRGHGQGQEVLQVGKREVGISALDPVGNYAVQPSFTDGHNTGLFTWDYLYKLGNEQDALWQDYLQRLQAAGFDGDSGRAPGAALASKAATGAGCGHKH</sequence>
<evidence type="ECO:0000259" key="3">
    <source>
        <dbReference type="Pfam" id="PF06155"/>
    </source>
</evidence>
<accession>A0A2U2I4G7</accession>
<dbReference type="Proteomes" id="UP000241421">
    <property type="component" value="Unassembled WGS sequence"/>
</dbReference>
<dbReference type="InterPro" id="IPR038492">
    <property type="entry name" value="GBBH-like_N_sf"/>
</dbReference>
<dbReference type="EMBL" id="PXWF02000072">
    <property type="protein sequence ID" value="PWF54694.1"/>
    <property type="molecule type" value="Genomic_DNA"/>
</dbReference>
<dbReference type="Pfam" id="PF06155">
    <property type="entry name" value="GBBH-like_N"/>
    <property type="match status" value="1"/>
</dbReference>
<keyword evidence="5" id="KW-1185">Reference proteome</keyword>
<dbReference type="Gene3D" id="3.30.2020.30">
    <property type="match status" value="1"/>
</dbReference>
<dbReference type="OrthoDB" id="9794178at2"/>
<comment type="caution">
    <text evidence="4">The sequence shown here is derived from an EMBL/GenBank/DDBJ whole genome shotgun (WGS) entry which is preliminary data.</text>
</comment>
<name>A0A2U2I4G7_9BURK</name>
<dbReference type="GO" id="GO:0046872">
    <property type="term" value="F:metal ion binding"/>
    <property type="evidence" value="ECO:0007669"/>
    <property type="project" value="UniProtKB-KW"/>
</dbReference>
<keyword evidence="2" id="KW-0408">Iron</keyword>